<dbReference type="AlphaFoldDB" id="H0VP18"/>
<name>H0VP18_CAVPO</name>
<evidence type="ECO:0000256" key="12">
    <source>
        <dbReference type="ARBA" id="ARBA00023136"/>
    </source>
</evidence>
<evidence type="ECO:0000256" key="8">
    <source>
        <dbReference type="ARBA" id="ARBA00022798"/>
    </source>
</evidence>
<gene>
    <name evidence="23" type="primary">MOGAT1</name>
</gene>
<evidence type="ECO:0000256" key="18">
    <source>
        <dbReference type="ARBA" id="ARBA00043696"/>
    </source>
</evidence>
<dbReference type="Ensembl" id="ENSCPOT00000013708.3">
    <property type="protein sequence ID" value="ENSCPOP00000012220.3"/>
    <property type="gene ID" value="ENSCPOG00000013573.4"/>
</dbReference>
<dbReference type="Proteomes" id="UP000005447">
    <property type="component" value="Unassembled WGS sequence"/>
</dbReference>
<keyword evidence="13" id="KW-0325">Glycoprotein</keyword>
<keyword evidence="6 22" id="KW-0808">Transferase</keyword>
<dbReference type="GeneTree" id="ENSGT01030000234582"/>
<keyword evidence="9 22" id="KW-0256">Endoplasmic reticulum</keyword>
<dbReference type="EC" id="2.3.1.-" evidence="22"/>
<reference evidence="23" key="3">
    <citation type="submission" date="2025-09" db="UniProtKB">
        <authorList>
            <consortium name="Ensembl"/>
        </authorList>
    </citation>
    <scope>IDENTIFICATION</scope>
    <source>
        <strain evidence="23">2N</strain>
    </source>
</reference>
<comment type="catalytic activity">
    <reaction evidence="19">
        <text>a 2-acylglycerol + an acyl-CoA = a 1,2-diacylglycerol + CoA</text>
        <dbReference type="Rhea" id="RHEA:16741"/>
        <dbReference type="ChEBI" id="CHEBI:17389"/>
        <dbReference type="ChEBI" id="CHEBI:49172"/>
        <dbReference type="ChEBI" id="CHEBI:57287"/>
        <dbReference type="ChEBI" id="CHEBI:58342"/>
        <dbReference type="EC" id="2.3.1.22"/>
    </reaction>
    <physiologicalReaction direction="left-to-right" evidence="19">
        <dbReference type="Rhea" id="RHEA:16742"/>
    </physiologicalReaction>
</comment>
<evidence type="ECO:0000256" key="17">
    <source>
        <dbReference type="ARBA" id="ARBA00043685"/>
    </source>
</evidence>
<evidence type="ECO:0000256" key="3">
    <source>
        <dbReference type="ARBA" id="ARBA00005189"/>
    </source>
</evidence>
<comment type="pathway">
    <text evidence="3">Lipid metabolism.</text>
</comment>
<dbReference type="eggNOG" id="KOG0831">
    <property type="taxonomic scope" value="Eukaryota"/>
</dbReference>
<sequence>QVSIGIVVIVIVHNFWFLYLPYLTWLYFDWRTPEKGGRKSNCIGNWKIWRHFRDYFPIHLIKTHDLDPSHNYIFGAHPHGIFSFGTFGNFALKSPDFEKLFPGLTPYFHGTSCWFLFPLLREYMISVGVLSVSKKSLSYVLSKKGGGNISVIMLGGAKESLDTHPGNFTLFIRQRKGFVTMALTHGAYLVPVFSFGENDVYKQIQNPEGSWVRTVQNRLQKIMSIALPLFYGRGIFQGTFGLMPYRKPVHTVVGRPIPVQRTPHPTQQQVEELHQTYMEELRKLFEEHKGKYGIAEHESLVLK</sequence>
<keyword evidence="10 22" id="KW-1133">Transmembrane helix</keyword>
<dbReference type="FunCoup" id="H0VP18">
    <property type="interactions" value="335"/>
</dbReference>
<evidence type="ECO:0000256" key="1">
    <source>
        <dbReference type="ARBA" id="ARBA00004477"/>
    </source>
</evidence>
<evidence type="ECO:0000256" key="2">
    <source>
        <dbReference type="ARBA" id="ARBA00004771"/>
    </source>
</evidence>
<dbReference type="OMA" id="WIKNWTL"/>
<dbReference type="PANTHER" id="PTHR12317">
    <property type="entry name" value="DIACYLGLYCEROL O-ACYLTRANSFERASE"/>
    <property type="match status" value="1"/>
</dbReference>
<keyword evidence="14" id="KW-0012">Acyltransferase</keyword>
<comment type="catalytic activity">
    <reaction evidence="15">
        <text>a 2-acylglycerol + an acyl-CoA = a 1,2-diacyl-sn-glycerol + CoA</text>
        <dbReference type="Rhea" id="RHEA:32947"/>
        <dbReference type="ChEBI" id="CHEBI:17389"/>
        <dbReference type="ChEBI" id="CHEBI:17815"/>
        <dbReference type="ChEBI" id="CHEBI:57287"/>
        <dbReference type="ChEBI" id="CHEBI:58342"/>
    </reaction>
    <physiologicalReaction direction="left-to-right" evidence="15">
        <dbReference type="Rhea" id="RHEA:32948"/>
    </physiologicalReaction>
</comment>
<proteinExistence type="inferred from homology"/>
<evidence type="ECO:0000256" key="13">
    <source>
        <dbReference type="ARBA" id="ARBA00023180"/>
    </source>
</evidence>
<keyword evidence="8" id="KW-0319">Glycerol metabolism</keyword>
<evidence type="ECO:0000256" key="19">
    <source>
        <dbReference type="ARBA" id="ARBA00043704"/>
    </source>
</evidence>
<keyword evidence="11" id="KW-0443">Lipid metabolism</keyword>
<comment type="subcellular location">
    <subcellularLocation>
        <location evidence="1 22">Endoplasmic reticulum membrane</location>
        <topology evidence="1 22">Multi-pass membrane protein</topology>
    </subcellularLocation>
</comment>
<dbReference type="GO" id="GO:0004144">
    <property type="term" value="F:diacylglycerol O-acyltransferase activity"/>
    <property type="evidence" value="ECO:0007669"/>
    <property type="project" value="Ensembl"/>
</dbReference>
<dbReference type="EMBL" id="AAKN02049487">
    <property type="status" value="NOT_ANNOTATED_CDS"/>
    <property type="molecule type" value="Genomic_DNA"/>
</dbReference>
<dbReference type="InterPro" id="IPR007130">
    <property type="entry name" value="DAGAT"/>
</dbReference>
<protein>
    <recommendedName>
        <fullName evidence="22">Acyltransferase</fullName>
        <ecNumber evidence="22">2.3.1.-</ecNumber>
    </recommendedName>
</protein>
<keyword evidence="12 22" id="KW-0472">Membrane</keyword>
<evidence type="ECO:0000256" key="7">
    <source>
        <dbReference type="ARBA" id="ARBA00022692"/>
    </source>
</evidence>
<comment type="similarity">
    <text evidence="4 22">Belongs to the diacylglycerol acyltransferase family.</text>
</comment>
<evidence type="ECO:0000313" key="23">
    <source>
        <dbReference type="Ensembl" id="ENSCPOP00000012220.3"/>
    </source>
</evidence>
<evidence type="ECO:0000313" key="24">
    <source>
        <dbReference type="Proteomes" id="UP000005447"/>
    </source>
</evidence>
<reference evidence="24" key="1">
    <citation type="journal article" date="2011" name="Nature">
        <title>A high-resolution map of human evolutionary constraint using 29 mammals.</title>
        <authorList>
            <person name="Lindblad-Toh K."/>
            <person name="Garber M."/>
            <person name="Zuk O."/>
            <person name="Lin M.F."/>
            <person name="Parker B.J."/>
            <person name="Washietl S."/>
            <person name="Kheradpour P."/>
            <person name="Ernst J."/>
            <person name="Jordan G."/>
            <person name="Mauceli E."/>
            <person name="Ward L.D."/>
            <person name="Lowe C.B."/>
            <person name="Holloway A.K."/>
            <person name="Clamp M."/>
            <person name="Gnerre S."/>
            <person name="Alfoldi J."/>
            <person name="Beal K."/>
            <person name="Chang J."/>
            <person name="Clawson H."/>
            <person name="Cuff J."/>
            <person name="Di Palma F."/>
            <person name="Fitzgerald S."/>
            <person name="Flicek P."/>
            <person name="Guttman M."/>
            <person name="Hubisz M.J."/>
            <person name="Jaffe D.B."/>
            <person name="Jungreis I."/>
            <person name="Kent W.J."/>
            <person name="Kostka D."/>
            <person name="Lara M."/>
            <person name="Martins A.L."/>
            <person name="Massingham T."/>
            <person name="Moltke I."/>
            <person name="Raney B.J."/>
            <person name="Rasmussen M.D."/>
            <person name="Robinson J."/>
            <person name="Stark A."/>
            <person name="Vilella A.J."/>
            <person name="Wen J."/>
            <person name="Xie X."/>
            <person name="Zody M.C."/>
            <person name="Baldwin J."/>
            <person name="Bloom T."/>
            <person name="Chin C.W."/>
            <person name="Heiman D."/>
            <person name="Nicol R."/>
            <person name="Nusbaum C."/>
            <person name="Young S."/>
            <person name="Wilkinson J."/>
            <person name="Worley K.C."/>
            <person name="Kovar C.L."/>
            <person name="Muzny D.M."/>
            <person name="Gibbs R.A."/>
            <person name="Cree A."/>
            <person name="Dihn H.H."/>
            <person name="Fowler G."/>
            <person name="Jhangiani S."/>
            <person name="Joshi V."/>
            <person name="Lee S."/>
            <person name="Lewis L.R."/>
            <person name="Nazareth L.V."/>
            <person name="Okwuonu G."/>
            <person name="Santibanez J."/>
            <person name="Warren W.C."/>
            <person name="Mardis E.R."/>
            <person name="Weinstock G.M."/>
            <person name="Wilson R.K."/>
            <person name="Delehaunty K."/>
            <person name="Dooling D."/>
            <person name="Fronik C."/>
            <person name="Fulton L."/>
            <person name="Fulton B."/>
            <person name="Graves T."/>
            <person name="Minx P."/>
            <person name="Sodergren E."/>
            <person name="Birney E."/>
            <person name="Margulies E.H."/>
            <person name="Herrero J."/>
            <person name="Green E.D."/>
            <person name="Haussler D."/>
            <person name="Siepel A."/>
            <person name="Goldman N."/>
            <person name="Pollard K.S."/>
            <person name="Pedersen J.S."/>
            <person name="Lander E.S."/>
            <person name="Kellis M."/>
        </authorList>
    </citation>
    <scope>NUCLEOTIDE SEQUENCE [LARGE SCALE GENOMIC DNA]</scope>
    <source>
        <strain evidence="24">2N</strain>
    </source>
</reference>
<evidence type="ECO:0000256" key="21">
    <source>
        <dbReference type="ARBA" id="ARBA00049073"/>
    </source>
</evidence>
<keyword evidence="7 22" id="KW-0812">Transmembrane</keyword>
<comment type="catalytic activity">
    <reaction evidence="20">
        <text>a 3-acyl-sn-glycerol + an acyl-CoA = a 1,3-diacyl-sn-glycerol + CoA</text>
        <dbReference type="Rhea" id="RHEA:77555"/>
        <dbReference type="ChEBI" id="CHEBI:57287"/>
        <dbReference type="ChEBI" id="CHEBI:58342"/>
        <dbReference type="ChEBI" id="CHEBI:64760"/>
        <dbReference type="ChEBI" id="CHEBI:77272"/>
    </reaction>
    <physiologicalReaction direction="left-to-right" evidence="20">
        <dbReference type="Rhea" id="RHEA:77556"/>
    </physiologicalReaction>
</comment>
<evidence type="ECO:0000256" key="6">
    <source>
        <dbReference type="ARBA" id="ARBA00022679"/>
    </source>
</evidence>
<dbReference type="CDD" id="cd07987">
    <property type="entry name" value="LPLAT_MGAT-like"/>
    <property type="match status" value="1"/>
</dbReference>
<reference evidence="23" key="2">
    <citation type="submission" date="2025-08" db="UniProtKB">
        <authorList>
            <consortium name="Ensembl"/>
        </authorList>
    </citation>
    <scope>IDENTIFICATION</scope>
    <source>
        <strain evidence="23">2N</strain>
    </source>
</reference>
<comment type="catalytic activity">
    <reaction evidence="17">
        <text>a 1-acylglycerol + an acyl-CoA = a 1,3-diacylglycerol + CoA</text>
        <dbReference type="Rhea" id="RHEA:77571"/>
        <dbReference type="ChEBI" id="CHEBI:35759"/>
        <dbReference type="ChEBI" id="CHEBI:47777"/>
        <dbReference type="ChEBI" id="CHEBI:57287"/>
        <dbReference type="ChEBI" id="CHEBI:58342"/>
    </reaction>
    <physiologicalReaction direction="left-to-right" evidence="17">
        <dbReference type="Rhea" id="RHEA:77572"/>
    </physiologicalReaction>
</comment>
<keyword evidence="5" id="KW-0444">Lipid biosynthesis</keyword>
<evidence type="ECO:0000256" key="15">
    <source>
        <dbReference type="ARBA" id="ARBA00043656"/>
    </source>
</evidence>
<feature type="transmembrane region" description="Helical" evidence="22">
    <location>
        <begin position="6"/>
        <end position="28"/>
    </location>
</feature>
<evidence type="ECO:0000256" key="20">
    <source>
        <dbReference type="ARBA" id="ARBA00047737"/>
    </source>
</evidence>
<evidence type="ECO:0000256" key="4">
    <source>
        <dbReference type="ARBA" id="ARBA00005420"/>
    </source>
</evidence>
<comment type="caution">
    <text evidence="22">Lacks conserved residue(s) required for the propagation of feature annotation.</text>
</comment>
<dbReference type="EMBL" id="AAKN02049486">
    <property type="status" value="NOT_ANNOTATED_CDS"/>
    <property type="molecule type" value="Genomic_DNA"/>
</dbReference>
<dbReference type="InParanoid" id="H0VP18"/>
<dbReference type="GO" id="GO:0019432">
    <property type="term" value="P:triglyceride biosynthetic process"/>
    <property type="evidence" value="ECO:0007669"/>
    <property type="project" value="TreeGrafter"/>
</dbReference>
<dbReference type="STRING" id="10141.ENSCPOP00000012220"/>
<dbReference type="PANTHER" id="PTHR12317:SF26">
    <property type="entry name" value="2-ACYLGLYCEROL O-ACYLTRANSFERASE 1"/>
    <property type="match status" value="1"/>
</dbReference>
<dbReference type="GO" id="GO:0006651">
    <property type="term" value="P:diacylglycerol biosynthetic process"/>
    <property type="evidence" value="ECO:0007669"/>
    <property type="project" value="Ensembl"/>
</dbReference>
<evidence type="ECO:0000256" key="16">
    <source>
        <dbReference type="ARBA" id="ARBA00043663"/>
    </source>
</evidence>
<accession>H0VP18</accession>
<keyword evidence="24" id="KW-1185">Reference proteome</keyword>
<comment type="catalytic activity">
    <reaction evidence="16">
        <text>a 2-acylglycerol + an acyl-CoA = a 2,3-diacyl-sn-glycerol + CoA</text>
        <dbReference type="Rhea" id="RHEA:38467"/>
        <dbReference type="ChEBI" id="CHEBI:17389"/>
        <dbReference type="ChEBI" id="CHEBI:57287"/>
        <dbReference type="ChEBI" id="CHEBI:58342"/>
        <dbReference type="ChEBI" id="CHEBI:75524"/>
    </reaction>
    <physiologicalReaction direction="left-to-right" evidence="16">
        <dbReference type="Rhea" id="RHEA:38468"/>
    </physiologicalReaction>
</comment>
<evidence type="ECO:0000256" key="11">
    <source>
        <dbReference type="ARBA" id="ARBA00023098"/>
    </source>
</evidence>
<dbReference type="VEuPathDB" id="HostDB:ENSCPOG00000013573"/>
<evidence type="ECO:0000256" key="14">
    <source>
        <dbReference type="ARBA" id="ARBA00023315"/>
    </source>
</evidence>
<comment type="catalytic activity">
    <reaction evidence="21">
        <text>a 1-acyl-sn-glycerol + an acyl-CoA = a 1,3-diacyl-sn-glycerol + CoA</text>
        <dbReference type="Rhea" id="RHEA:77559"/>
        <dbReference type="ChEBI" id="CHEBI:57287"/>
        <dbReference type="ChEBI" id="CHEBI:58342"/>
        <dbReference type="ChEBI" id="CHEBI:64683"/>
        <dbReference type="ChEBI" id="CHEBI:77272"/>
    </reaction>
    <physiologicalReaction direction="left-to-right" evidence="21">
        <dbReference type="Rhea" id="RHEA:77560"/>
    </physiologicalReaction>
</comment>
<evidence type="ECO:0000256" key="22">
    <source>
        <dbReference type="RuleBase" id="RU367023"/>
    </source>
</evidence>
<dbReference type="HOGENOM" id="CLU_023995_0_2_1"/>
<dbReference type="Pfam" id="PF03982">
    <property type="entry name" value="DAGAT"/>
    <property type="match status" value="1"/>
</dbReference>
<dbReference type="GO" id="GO:0005789">
    <property type="term" value="C:endoplasmic reticulum membrane"/>
    <property type="evidence" value="ECO:0007669"/>
    <property type="project" value="UniProtKB-SubCell"/>
</dbReference>
<evidence type="ECO:0000256" key="10">
    <source>
        <dbReference type="ARBA" id="ARBA00022989"/>
    </source>
</evidence>
<evidence type="ECO:0000256" key="5">
    <source>
        <dbReference type="ARBA" id="ARBA00022516"/>
    </source>
</evidence>
<evidence type="ECO:0000256" key="9">
    <source>
        <dbReference type="ARBA" id="ARBA00022824"/>
    </source>
</evidence>
<organism evidence="23 24">
    <name type="scientific">Cavia porcellus</name>
    <name type="common">Guinea pig</name>
    <dbReference type="NCBI Taxonomy" id="10141"/>
    <lineage>
        <taxon>Eukaryota</taxon>
        <taxon>Metazoa</taxon>
        <taxon>Chordata</taxon>
        <taxon>Craniata</taxon>
        <taxon>Vertebrata</taxon>
        <taxon>Euteleostomi</taxon>
        <taxon>Mammalia</taxon>
        <taxon>Eutheria</taxon>
        <taxon>Euarchontoglires</taxon>
        <taxon>Glires</taxon>
        <taxon>Rodentia</taxon>
        <taxon>Hystricomorpha</taxon>
        <taxon>Caviidae</taxon>
        <taxon>Cavia</taxon>
    </lineage>
</organism>
<comment type="catalytic activity">
    <reaction evidence="18">
        <text>a 1-acylglycerol + an acyl-CoA = a 1,2-diacylglycerol + CoA</text>
        <dbReference type="Rhea" id="RHEA:39943"/>
        <dbReference type="ChEBI" id="CHEBI:35759"/>
        <dbReference type="ChEBI" id="CHEBI:49172"/>
        <dbReference type="ChEBI" id="CHEBI:57287"/>
        <dbReference type="ChEBI" id="CHEBI:58342"/>
    </reaction>
    <physiologicalReaction direction="left-to-right" evidence="18">
        <dbReference type="Rhea" id="RHEA:39944"/>
    </physiologicalReaction>
</comment>
<dbReference type="GO" id="GO:0006071">
    <property type="term" value="P:glycerol metabolic process"/>
    <property type="evidence" value="ECO:0007669"/>
    <property type="project" value="UniProtKB-KW"/>
</dbReference>
<dbReference type="GO" id="GO:0003846">
    <property type="term" value="F:2-acylglycerol O-acyltransferase activity"/>
    <property type="evidence" value="ECO:0007669"/>
    <property type="project" value="UniProtKB-EC"/>
</dbReference>
<comment type="pathway">
    <text evidence="2">Glycerolipid metabolism; triacylglycerol biosynthesis.</text>
</comment>